<evidence type="ECO:0000256" key="1">
    <source>
        <dbReference type="ARBA" id="ARBA00004148"/>
    </source>
</evidence>
<dbReference type="FunCoup" id="A0A1D2VCS5">
    <property type="interactions" value="665"/>
</dbReference>
<dbReference type="GO" id="GO:0006995">
    <property type="term" value="P:cellular response to nitrogen starvation"/>
    <property type="evidence" value="ECO:0007669"/>
    <property type="project" value="EnsemblFungi"/>
</dbReference>
<dbReference type="GO" id="GO:0051058">
    <property type="term" value="P:negative regulation of small GTPase mediated signal transduction"/>
    <property type="evidence" value="ECO:0007669"/>
    <property type="project" value="EnsemblFungi"/>
</dbReference>
<dbReference type="EMBL" id="KV454486">
    <property type="protein sequence ID" value="ODV59320.1"/>
    <property type="molecule type" value="Genomic_DNA"/>
</dbReference>
<evidence type="ECO:0000256" key="3">
    <source>
        <dbReference type="ARBA" id="ARBA00018529"/>
    </source>
</evidence>
<evidence type="ECO:0000256" key="4">
    <source>
        <dbReference type="ARBA" id="ARBA00021881"/>
    </source>
</evidence>
<dbReference type="Pfam" id="PF00610">
    <property type="entry name" value="DEP"/>
    <property type="match status" value="1"/>
</dbReference>
<feature type="compositionally biased region" description="Low complexity" evidence="5">
    <location>
        <begin position="31"/>
        <end position="44"/>
    </location>
</feature>
<dbReference type="GO" id="GO:0005774">
    <property type="term" value="C:vacuolar membrane"/>
    <property type="evidence" value="ECO:0007669"/>
    <property type="project" value="UniProtKB-SubCell"/>
</dbReference>
<evidence type="ECO:0000256" key="2">
    <source>
        <dbReference type="ARBA" id="ARBA00005643"/>
    </source>
</evidence>
<dbReference type="PROSITE" id="PS50186">
    <property type="entry name" value="DEP"/>
    <property type="match status" value="1"/>
</dbReference>
<feature type="region of interest" description="Disordered" evidence="5">
    <location>
        <begin position="24"/>
        <end position="62"/>
    </location>
</feature>
<dbReference type="PANTHER" id="PTHR13179:SF8">
    <property type="entry name" value="GATOR COMPLEX PROTEIN DEPDC5"/>
    <property type="match status" value="1"/>
</dbReference>
<dbReference type="InterPro" id="IPR027244">
    <property type="entry name" value="IML1"/>
</dbReference>
<dbReference type="GO" id="GO:0035556">
    <property type="term" value="P:intracellular signal transduction"/>
    <property type="evidence" value="ECO:0007669"/>
    <property type="project" value="InterPro"/>
</dbReference>
<dbReference type="InParanoid" id="A0A1D2VCS5"/>
<dbReference type="OrthoDB" id="39497at2759"/>
<dbReference type="InterPro" id="IPR036388">
    <property type="entry name" value="WH-like_DNA-bd_sf"/>
</dbReference>
<protein>
    <recommendedName>
        <fullName evidence="3">Vacuolar membrane-associated protein IML1</fullName>
    </recommendedName>
    <alternativeName>
        <fullName evidence="4">Vacuolar membrane-associated protein iml1</fullName>
    </alternativeName>
</protein>
<gene>
    <name evidence="7" type="ORF">ASCRUDRAFT_49092</name>
</gene>
<keyword evidence="8" id="KW-1185">Reference proteome</keyword>
<organism evidence="7 8">
    <name type="scientific">Ascoidea rubescens DSM 1968</name>
    <dbReference type="NCBI Taxonomy" id="1344418"/>
    <lineage>
        <taxon>Eukaryota</taxon>
        <taxon>Fungi</taxon>
        <taxon>Dikarya</taxon>
        <taxon>Ascomycota</taxon>
        <taxon>Saccharomycotina</taxon>
        <taxon>Saccharomycetes</taxon>
        <taxon>Ascoideaceae</taxon>
        <taxon>Ascoidea</taxon>
    </lineage>
</organism>
<dbReference type="GO" id="GO:1904262">
    <property type="term" value="P:negative regulation of TORC1 signaling"/>
    <property type="evidence" value="ECO:0007669"/>
    <property type="project" value="EnsemblFungi"/>
</dbReference>
<dbReference type="GO" id="GO:2000785">
    <property type="term" value="P:regulation of autophagosome assembly"/>
    <property type="evidence" value="ECO:0007669"/>
    <property type="project" value="EnsemblFungi"/>
</dbReference>
<dbReference type="GO" id="GO:0010508">
    <property type="term" value="P:positive regulation of autophagy"/>
    <property type="evidence" value="ECO:0007669"/>
    <property type="project" value="EnsemblFungi"/>
</dbReference>
<evidence type="ECO:0000313" key="7">
    <source>
        <dbReference type="EMBL" id="ODV59320.1"/>
    </source>
</evidence>
<dbReference type="SMART" id="SM00049">
    <property type="entry name" value="DEP"/>
    <property type="match status" value="1"/>
</dbReference>
<dbReference type="CDD" id="cd04449">
    <property type="entry name" value="DEP_DEPDC5-like"/>
    <property type="match status" value="1"/>
</dbReference>
<name>A0A1D2VCS5_9ASCO</name>
<feature type="non-terminal residue" evidence="7">
    <location>
        <position position="1526"/>
    </location>
</feature>
<dbReference type="GeneID" id="30964709"/>
<dbReference type="Gene3D" id="1.10.10.10">
    <property type="entry name" value="Winged helix-like DNA-binding domain superfamily/Winged helix DNA-binding domain"/>
    <property type="match status" value="1"/>
</dbReference>
<evidence type="ECO:0000259" key="6">
    <source>
        <dbReference type="PROSITE" id="PS50186"/>
    </source>
</evidence>
<proteinExistence type="inferred from homology"/>
<feature type="domain" description="DEP" evidence="6">
    <location>
        <begin position="1139"/>
        <end position="1214"/>
    </location>
</feature>
<sequence>MKDIAEDSLAQLLRFEKISIAKDLKKKKASSNHNNLSNFSNSNDDSNKPITSSHADKLHQPNQLNQFDLTGKLNSPIPTGGISKTALATTTAFSNPTDANVFNTKQIPSNIIHSFQFRPKDRRLKLIFKLKSYPPTFSNHAHPISFLTPKSDQKKGLPYILSIDRNSQILIKLLEPNSKKYNIDLLEINIRNMYLTRGDMWHLSSLLVNNCVYKNQPLNNSSLFSSTTNDIIINSIYVNNKKFFSGYVDRNTKIIFRSKSARLTFLIQLSNEMFNFEEDGEIMFHKVINSIFPKILKHWSRLKINHLITIVLFTSVSDSIDYLDSNWNKLTPGQRLSKNLTRDYYRVVVDQINVIHWDKIMYYLRYEFANFAKDILYQHNKNDDKYYIRGKFLPTIKGNLLEAINLSTSLVADYFKDPDFRHTTNHFILITPGSGLFDVDYELFKTTSERMLSLENSFDIICLSQPPLYPTPLFRYSLKNDLIHRIPSWVDTSFWEDQVNSNDNVYNNNLYIWKPRCKIYEIQMMGVMQDDLKNLFIKFSQKQKTNSSNVKSVGSYMENYDNNVFSNDQSSSEDDSSTKGKLSLLHSKYYQPHTSLTNSGSLSSALKHNISKGLPTAEETKFYAKSEIKTQNSRAYPSLKRISLLGLSSSKSTISSTPSNSSFAHSASASVLDINGELDNKSLTRNEILSIKTSFSNNDHPSRSKEHKVSELNIIRSHNRKYNRNINNEEPLTGKKSIKKDLNTVGNFKPKNYVRVTENSNNNFSSFNRKIDFKNGSSNEDYHLGTFIENPSKSIAKPNSTAGIFENGKWSNVFPKSGSQTINKDSIKWKSLSTPAALPLTTSIFPTKDALEFNYTNGSYEVISSKISYSDLMREIIYTRLSLGFQICEGKAVSDFENSNNLLIKYIPDKRSYKTDIIPKSSVIYLSLNDEVHRINAEDFGCVVMIFRKRRSHNESPYSISVYRPYIRTRYAQQYTPSTINSLKSEPIVHDWNRIDHYLAGNRDEIKLYRAKYVILPMQYSFDEHKTSGTMRSRYQLNDFNLEEKTIEGIRNFVAQLTRETYKTVEENRKLKEKDKFNRFKLKQELIREPYFYTESLADFISEKSIFDKLQETKDPIVKIQKKFTKQISLVQLAQELQSVNGVNLINRTWHFKVHANCFIASELVNWMIENIEDISTREEAVALGKQYMAKKLFAHVEKRNEFLDGNYFYQLRPEFEIKNLRKKSTSSAATLLSSSTNPNNTSPVFTMPPPTPRTNYWAEPDTPNSNIEHKAEYAELSKSVVIDMDPEGTKSYRQELLTVHYDRVHNPDHCFHLRIEWLNATSKLIDNKISSWARRCEMNNLRLVEIPWNELYEITNKNPFHSFVDVKLALNPWEDEEFNESSCGTIFSRNKFYYHGYLLNKSGFLLDNQPASITSKDQKRFNIKYSWGVPSYVYSQYVHFSGAYIAEIMDEGNLFLAPNNTHIARVNLDRKRITIFNLYSDRATGPHLPSSQESDDFDSQQIMLDFRDVCHDEEKLREIFREAKM</sequence>
<reference evidence="8" key="1">
    <citation type="submission" date="2016-05" db="EMBL/GenBank/DDBJ databases">
        <title>Comparative genomics of biotechnologically important yeasts.</title>
        <authorList>
            <consortium name="DOE Joint Genome Institute"/>
            <person name="Riley R."/>
            <person name="Haridas S."/>
            <person name="Wolfe K.H."/>
            <person name="Lopes M.R."/>
            <person name="Hittinger C.T."/>
            <person name="Goker M."/>
            <person name="Salamov A."/>
            <person name="Wisecaver J."/>
            <person name="Long T.M."/>
            <person name="Aerts A.L."/>
            <person name="Barry K."/>
            <person name="Choi C."/>
            <person name="Clum A."/>
            <person name="Coughlan A.Y."/>
            <person name="Deshpande S."/>
            <person name="Douglass A.P."/>
            <person name="Hanson S.J."/>
            <person name="Klenk H.-P."/>
            <person name="Labutti K."/>
            <person name="Lapidus A."/>
            <person name="Lindquist E."/>
            <person name="Lipzen A."/>
            <person name="Meier-Kolthoff J.P."/>
            <person name="Ohm R.A."/>
            <person name="Otillar R.P."/>
            <person name="Pangilinan J."/>
            <person name="Peng Y."/>
            <person name="Rokas A."/>
            <person name="Rosa C.A."/>
            <person name="Scheuner C."/>
            <person name="Sibirny A.A."/>
            <person name="Slot J.C."/>
            <person name="Stielow J.B."/>
            <person name="Sun H."/>
            <person name="Kurtzman C.P."/>
            <person name="Blackwell M."/>
            <person name="Grigoriev I.V."/>
            <person name="Jeffries T.W."/>
        </authorList>
    </citation>
    <scope>NUCLEOTIDE SEQUENCE [LARGE SCALE GENOMIC DNA]</scope>
    <source>
        <strain evidence="8">DSM 1968</strain>
    </source>
</reference>
<evidence type="ECO:0000313" key="8">
    <source>
        <dbReference type="Proteomes" id="UP000095038"/>
    </source>
</evidence>
<dbReference type="GO" id="GO:0034599">
    <property type="term" value="P:cellular response to oxidative stress"/>
    <property type="evidence" value="ECO:0007669"/>
    <property type="project" value="EnsemblFungi"/>
</dbReference>
<accession>A0A1D2VCS5</accession>
<dbReference type="InterPro" id="IPR048255">
    <property type="entry name" value="IML1_N"/>
</dbReference>
<dbReference type="PANTHER" id="PTHR13179">
    <property type="entry name" value="DEP DOMAIN CONTAINING PROTEIN 5"/>
    <property type="match status" value="1"/>
</dbReference>
<dbReference type="GO" id="GO:0005096">
    <property type="term" value="F:GTPase activator activity"/>
    <property type="evidence" value="ECO:0007669"/>
    <property type="project" value="EnsemblFungi"/>
</dbReference>
<dbReference type="GO" id="GO:1990130">
    <property type="term" value="C:GATOR1 complex"/>
    <property type="evidence" value="ECO:0007669"/>
    <property type="project" value="EnsemblFungi"/>
</dbReference>
<comment type="similarity">
    <text evidence="2">Belongs to the IML1 family.</text>
</comment>
<dbReference type="InterPro" id="IPR000591">
    <property type="entry name" value="DEP_dom"/>
</dbReference>
<comment type="subcellular location">
    <subcellularLocation>
        <location evidence="1">Vacuole membrane</location>
        <topology evidence="1">Peripheral membrane protein</topology>
    </subcellularLocation>
</comment>
<dbReference type="InterPro" id="IPR036390">
    <property type="entry name" value="WH_DNA-bd_sf"/>
</dbReference>
<dbReference type="SUPFAM" id="SSF46785">
    <property type="entry name" value="Winged helix' DNA-binding domain"/>
    <property type="match status" value="1"/>
</dbReference>
<dbReference type="RefSeq" id="XP_020045627.1">
    <property type="nucleotide sequence ID" value="XM_020191073.1"/>
</dbReference>
<evidence type="ECO:0000256" key="5">
    <source>
        <dbReference type="SAM" id="MobiDB-lite"/>
    </source>
</evidence>
<dbReference type="Pfam" id="PF12257">
    <property type="entry name" value="IML1"/>
    <property type="match status" value="1"/>
</dbReference>
<dbReference type="Proteomes" id="UP000095038">
    <property type="component" value="Unassembled WGS sequence"/>
</dbReference>
<dbReference type="STRING" id="1344418.A0A1D2VCS5"/>